<evidence type="ECO:0000313" key="2">
    <source>
        <dbReference type="Proteomes" id="UP001524473"/>
    </source>
</evidence>
<accession>A0ABT1S031</accession>
<gene>
    <name evidence="1" type="ORF">NE695_10085</name>
</gene>
<name>A0ABT1S031_9FIRM</name>
<comment type="caution">
    <text evidence="1">The sequence shown here is derived from an EMBL/GenBank/DDBJ whole genome shotgun (WGS) entry which is preliminary data.</text>
</comment>
<keyword evidence="2" id="KW-1185">Reference proteome</keyword>
<reference evidence="1 2" key="1">
    <citation type="submission" date="2022-06" db="EMBL/GenBank/DDBJ databases">
        <title>Isolation of gut microbiota from human fecal samples.</title>
        <authorList>
            <person name="Pamer E.G."/>
            <person name="Barat B."/>
            <person name="Waligurski E."/>
            <person name="Medina S."/>
            <person name="Paddock L."/>
            <person name="Mostad J."/>
        </authorList>
    </citation>
    <scope>NUCLEOTIDE SEQUENCE [LARGE SCALE GENOMIC DNA]</scope>
    <source>
        <strain evidence="1 2">DFI.9.73</strain>
    </source>
</reference>
<dbReference type="RefSeq" id="WP_066863077.1">
    <property type="nucleotide sequence ID" value="NZ_CABKVV010000013.1"/>
</dbReference>
<sequence length="64" mass="7720">MPDQDKNFYRLLAVLEEQEENLWYAIEKNHEAQRAVKEIYLLKNQKNHKKSELMKKTFGEKNAP</sequence>
<proteinExistence type="predicted"/>
<dbReference type="Proteomes" id="UP001524473">
    <property type="component" value="Unassembled WGS sequence"/>
</dbReference>
<organism evidence="1 2">
    <name type="scientific">Neglectibacter timonensis</name>
    <dbReference type="NCBI Taxonomy" id="1776382"/>
    <lineage>
        <taxon>Bacteria</taxon>
        <taxon>Bacillati</taxon>
        <taxon>Bacillota</taxon>
        <taxon>Clostridia</taxon>
        <taxon>Eubacteriales</taxon>
        <taxon>Oscillospiraceae</taxon>
        <taxon>Neglectibacter</taxon>
    </lineage>
</organism>
<protein>
    <submittedName>
        <fullName evidence="1">Uncharacterized protein</fullName>
    </submittedName>
</protein>
<dbReference type="GeneID" id="90532124"/>
<dbReference type="EMBL" id="JANFZH010000021">
    <property type="protein sequence ID" value="MCQ4840259.1"/>
    <property type="molecule type" value="Genomic_DNA"/>
</dbReference>
<evidence type="ECO:0000313" key="1">
    <source>
        <dbReference type="EMBL" id="MCQ4840259.1"/>
    </source>
</evidence>